<dbReference type="OrthoDB" id="2687259at2759"/>
<evidence type="ECO:0000313" key="1">
    <source>
        <dbReference type="EMBL" id="KIJ59405.1"/>
    </source>
</evidence>
<accession>A0A0C9VP07</accession>
<dbReference type="Proteomes" id="UP000053820">
    <property type="component" value="Unassembled WGS sequence"/>
</dbReference>
<sequence>QLQESPAETGCDLPRHIVALMFWSDATQLTSFGDAKLWLLYVFFGNQSKYKRAQPSAHLCSHAAYFQTASLPDNFKDFVLELSGGKLPGDPFFTHCHRELFQAQWQEILDDEFIRAYKHGIVLTCPDGIERHLFPRIFTYLADYPEKVLIANIRNLGACPCPRCIIPKNRVHNLAMERDMLQRQILARKDTKERRDKITAARRLIYEQHYVVDTPQVEVLLKEESLVPTKNAFSERLGHTGLDFFVMLVVDLLHEFELGVWKAVFIHLLRILDSLKGNVLSELDRRYRQVPTFGHDTIRRFRRSVSELKRMAARDFEDLLQCAIPGFVGLLPEPHDSQVQKLLFVLGYWHGLAKLRMHTDETLEILETVTKNLGNKLRKFVQETCSAFSTKELRCEAECRRRRQACEGSGSGSWNQGSLSAASDRHPKVLNLRTYKLHALRDYTAQIRLYGTTDSYSTQPGELEHHTSKGRFARTSHKVFIPQLTSIERQVDPTPNAPEQHHVIGKSQNFPADIATFVQRNSDDPAAKDFIFKLKSHLLPRIREIHSGSGPASISQPFTSQTQSDSSSVDDVLAMLNQVVFKGNRIYSHPLLRINYTTYDLRCEMDTVNPRTDHRDIMLLAHAGGPERHPFCYARILAIYHANVVFTGPESRDYQARRFEFLWVRWFQLLDTPAGWEHSSLDKGRFMSMDQADAYGFVDPSDILRCCHLVPAFADGRLHPDGVAISRNARDSDDWKYYYINCFVDCDMLMCYHWGLGVGHAYAHSS</sequence>
<feature type="non-terminal residue" evidence="1">
    <location>
        <position position="766"/>
    </location>
</feature>
<dbReference type="EMBL" id="KN839889">
    <property type="protein sequence ID" value="KIJ59405.1"/>
    <property type="molecule type" value="Genomic_DNA"/>
</dbReference>
<evidence type="ECO:0000313" key="2">
    <source>
        <dbReference type="Proteomes" id="UP000053820"/>
    </source>
</evidence>
<reference evidence="1 2" key="1">
    <citation type="submission" date="2014-04" db="EMBL/GenBank/DDBJ databases">
        <title>Evolutionary Origins and Diversification of the Mycorrhizal Mutualists.</title>
        <authorList>
            <consortium name="DOE Joint Genome Institute"/>
            <consortium name="Mycorrhizal Genomics Consortium"/>
            <person name="Kohler A."/>
            <person name="Kuo A."/>
            <person name="Nagy L.G."/>
            <person name="Floudas D."/>
            <person name="Copeland A."/>
            <person name="Barry K.W."/>
            <person name="Cichocki N."/>
            <person name="Veneault-Fourrey C."/>
            <person name="LaButti K."/>
            <person name="Lindquist E.A."/>
            <person name="Lipzen A."/>
            <person name="Lundell T."/>
            <person name="Morin E."/>
            <person name="Murat C."/>
            <person name="Riley R."/>
            <person name="Ohm R."/>
            <person name="Sun H."/>
            <person name="Tunlid A."/>
            <person name="Henrissat B."/>
            <person name="Grigoriev I.V."/>
            <person name="Hibbett D.S."/>
            <person name="Martin F."/>
        </authorList>
    </citation>
    <scope>NUCLEOTIDE SEQUENCE [LARGE SCALE GENOMIC DNA]</scope>
    <source>
        <strain evidence="1 2">MD-312</strain>
    </source>
</reference>
<dbReference type="InterPro" id="IPR041078">
    <property type="entry name" value="Plavaka"/>
</dbReference>
<dbReference type="AlphaFoldDB" id="A0A0C9VP07"/>
<name>A0A0C9VP07_9AGAM</name>
<proteinExistence type="predicted"/>
<keyword evidence="2" id="KW-1185">Reference proteome</keyword>
<organism evidence="1 2">
    <name type="scientific">Hydnomerulius pinastri MD-312</name>
    <dbReference type="NCBI Taxonomy" id="994086"/>
    <lineage>
        <taxon>Eukaryota</taxon>
        <taxon>Fungi</taxon>
        <taxon>Dikarya</taxon>
        <taxon>Basidiomycota</taxon>
        <taxon>Agaricomycotina</taxon>
        <taxon>Agaricomycetes</taxon>
        <taxon>Agaricomycetidae</taxon>
        <taxon>Boletales</taxon>
        <taxon>Boletales incertae sedis</taxon>
        <taxon>Leucogyrophana</taxon>
    </lineage>
</organism>
<feature type="non-terminal residue" evidence="1">
    <location>
        <position position="1"/>
    </location>
</feature>
<gene>
    <name evidence="1" type="ORF">HYDPIDRAFT_48716</name>
</gene>
<dbReference type="Pfam" id="PF18759">
    <property type="entry name" value="Plavaka"/>
    <property type="match status" value="1"/>
</dbReference>
<protein>
    <submittedName>
        <fullName evidence="1">Uncharacterized protein</fullName>
    </submittedName>
</protein>
<dbReference type="HOGENOM" id="CLU_002498_9_3_1"/>